<protein>
    <submittedName>
        <fullName evidence="4">Predicted xylanase/chitin deacetylase</fullName>
    </submittedName>
</protein>
<keyword evidence="4" id="KW-0624">Polysaccharide degradation</keyword>
<evidence type="ECO:0000259" key="3">
    <source>
        <dbReference type="PROSITE" id="PS51677"/>
    </source>
</evidence>
<dbReference type="SUPFAM" id="SSF88713">
    <property type="entry name" value="Glycoside hydrolase/deacetylase"/>
    <property type="match status" value="1"/>
</dbReference>
<keyword evidence="4" id="KW-0858">Xylan degradation</keyword>
<dbReference type="STRING" id="247633.GP2143_01200"/>
<keyword evidence="4" id="KW-0119">Carbohydrate metabolism</keyword>
<dbReference type="Gene3D" id="3.20.20.370">
    <property type="entry name" value="Glycoside hydrolase/deacetylase"/>
    <property type="match status" value="1"/>
</dbReference>
<accession>A0YGH8</accession>
<dbReference type="PANTHER" id="PTHR34216:SF3">
    <property type="entry name" value="POLY-BETA-1,6-N-ACETYL-D-GLUCOSAMINE N-DEACETYLASE"/>
    <property type="match status" value="1"/>
</dbReference>
<reference evidence="4 5" key="1">
    <citation type="journal article" date="2010" name="J. Bacteriol.">
        <title>Genome sequence of the oligotrophic marine Gammaproteobacterium HTCC2143, isolated from the Oregon Coast.</title>
        <authorList>
            <person name="Oh H.M."/>
            <person name="Kang I."/>
            <person name="Ferriera S."/>
            <person name="Giovannoni S.J."/>
            <person name="Cho J.C."/>
        </authorList>
    </citation>
    <scope>NUCLEOTIDE SEQUENCE [LARGE SCALE GENOMIC DNA]</scope>
    <source>
        <strain evidence="4 5">HTCC2143</strain>
    </source>
</reference>
<dbReference type="GO" id="GO:0045493">
    <property type="term" value="P:xylan catabolic process"/>
    <property type="evidence" value="ECO:0007669"/>
    <property type="project" value="UniProtKB-KW"/>
</dbReference>
<keyword evidence="4" id="KW-0378">Hydrolase</keyword>
<dbReference type="InterPro" id="IPR051398">
    <property type="entry name" value="Polysacch_Deacetylase"/>
</dbReference>
<evidence type="ECO:0000313" key="5">
    <source>
        <dbReference type="Proteomes" id="UP000004931"/>
    </source>
</evidence>
<dbReference type="PROSITE" id="PS51677">
    <property type="entry name" value="NODB"/>
    <property type="match status" value="1"/>
</dbReference>
<dbReference type="InterPro" id="IPR002509">
    <property type="entry name" value="NODB_dom"/>
</dbReference>
<feature type="domain" description="NodB homology" evidence="3">
    <location>
        <begin position="95"/>
        <end position="344"/>
    </location>
</feature>
<dbReference type="Proteomes" id="UP000004931">
    <property type="component" value="Unassembled WGS sequence"/>
</dbReference>
<dbReference type="InterPro" id="IPR011330">
    <property type="entry name" value="Glyco_hydro/deAcase_b/a-brl"/>
</dbReference>
<comment type="caution">
    <text evidence="4">The sequence shown here is derived from an EMBL/GenBank/DDBJ whole genome shotgun (WGS) entry which is preliminary data.</text>
</comment>
<dbReference type="GO" id="GO:0016798">
    <property type="term" value="F:hydrolase activity, acting on glycosyl bonds"/>
    <property type="evidence" value="ECO:0007669"/>
    <property type="project" value="UniProtKB-KW"/>
</dbReference>
<evidence type="ECO:0000256" key="2">
    <source>
        <dbReference type="ARBA" id="ARBA00022729"/>
    </source>
</evidence>
<dbReference type="GO" id="GO:0016810">
    <property type="term" value="F:hydrolase activity, acting on carbon-nitrogen (but not peptide) bonds"/>
    <property type="evidence" value="ECO:0007669"/>
    <property type="project" value="InterPro"/>
</dbReference>
<dbReference type="PANTHER" id="PTHR34216">
    <property type="match status" value="1"/>
</dbReference>
<keyword evidence="5" id="KW-1185">Reference proteome</keyword>
<proteinExistence type="predicted"/>
<sequence length="344" mass="38948">MLTTQHLKNAAKAPLDTLAAQFGPHRRGKQQKLWTLMYHRILPKSDPRYASEEPGMIVAPDTFRQHLQQLKQLFTILPLSEWVERQQSGQAIPSNACAITFDDGWADNYEYAFPIIQQEQVPVTLFAVSDMIGGTQQFWPNRVARLFTHCSTEQLNELNWLAPFLSAATIRRSNSGATEALNAEQISEVIQQLKSLPDNLIASHLLEAEAELGIDNDTSQPLVNWQQLREMSDSGLVEIGSHTSHHFRLQQSLDPAVMASEIIDSRQRLQDELNKPVDLFCYPNGDVCPEAIKLAREHYKAAVTTQRGINYNKGQDLHQLLRIGVHQDISNTATKFQSRLANWF</sequence>
<keyword evidence="4" id="KW-0326">Glycosidase</keyword>
<evidence type="ECO:0000256" key="1">
    <source>
        <dbReference type="ARBA" id="ARBA00004613"/>
    </source>
</evidence>
<name>A0YGH8_9GAMM</name>
<keyword evidence="2" id="KW-0732">Signal</keyword>
<gene>
    <name evidence="4" type="ORF">GP2143_01200</name>
</gene>
<dbReference type="Pfam" id="PF01522">
    <property type="entry name" value="Polysacc_deac_1"/>
    <property type="match status" value="2"/>
</dbReference>
<dbReference type="eggNOG" id="COG0726">
    <property type="taxonomic scope" value="Bacteria"/>
</dbReference>
<organism evidence="4 5">
    <name type="scientific">marine gamma proteobacterium HTCC2143</name>
    <dbReference type="NCBI Taxonomy" id="247633"/>
    <lineage>
        <taxon>Bacteria</taxon>
        <taxon>Pseudomonadati</taxon>
        <taxon>Pseudomonadota</taxon>
        <taxon>Gammaproteobacteria</taxon>
        <taxon>Cellvibrionales</taxon>
        <taxon>Spongiibacteraceae</taxon>
        <taxon>BD1-7 clade</taxon>
    </lineage>
</organism>
<dbReference type="EMBL" id="AAVT01000011">
    <property type="protein sequence ID" value="EAW30019.1"/>
    <property type="molecule type" value="Genomic_DNA"/>
</dbReference>
<dbReference type="AlphaFoldDB" id="A0YGH8"/>
<evidence type="ECO:0000313" key="4">
    <source>
        <dbReference type="EMBL" id="EAW30019.1"/>
    </source>
</evidence>
<comment type="subcellular location">
    <subcellularLocation>
        <location evidence="1">Secreted</location>
    </subcellularLocation>
</comment>
<dbReference type="GO" id="GO:0005576">
    <property type="term" value="C:extracellular region"/>
    <property type="evidence" value="ECO:0007669"/>
    <property type="project" value="UniProtKB-SubCell"/>
</dbReference>
<dbReference type="CDD" id="cd10918">
    <property type="entry name" value="CE4_NodB_like_5s_6s"/>
    <property type="match status" value="1"/>
</dbReference>